<accession>A0A9D4EJM1</accession>
<dbReference type="Pfam" id="PF02902">
    <property type="entry name" value="Peptidase_C48"/>
    <property type="match status" value="1"/>
</dbReference>
<gene>
    <name evidence="5" type="ORF">DPMN_158718</name>
</gene>
<dbReference type="InterPro" id="IPR003653">
    <property type="entry name" value="Peptidase_C48_C"/>
</dbReference>
<dbReference type="Gene3D" id="3.40.395.10">
    <property type="entry name" value="Adenoviral Proteinase, Chain A"/>
    <property type="match status" value="1"/>
</dbReference>
<name>A0A9D4EJM1_DREPO</name>
<dbReference type="Proteomes" id="UP000828390">
    <property type="component" value="Unassembled WGS sequence"/>
</dbReference>
<evidence type="ECO:0000259" key="4">
    <source>
        <dbReference type="Pfam" id="PF02902"/>
    </source>
</evidence>
<organism evidence="5 6">
    <name type="scientific">Dreissena polymorpha</name>
    <name type="common">Zebra mussel</name>
    <name type="synonym">Mytilus polymorpha</name>
    <dbReference type="NCBI Taxonomy" id="45954"/>
    <lineage>
        <taxon>Eukaryota</taxon>
        <taxon>Metazoa</taxon>
        <taxon>Spiralia</taxon>
        <taxon>Lophotrochozoa</taxon>
        <taxon>Mollusca</taxon>
        <taxon>Bivalvia</taxon>
        <taxon>Autobranchia</taxon>
        <taxon>Heteroconchia</taxon>
        <taxon>Euheterodonta</taxon>
        <taxon>Imparidentia</taxon>
        <taxon>Neoheterodontei</taxon>
        <taxon>Myida</taxon>
        <taxon>Dreissenoidea</taxon>
        <taxon>Dreissenidae</taxon>
        <taxon>Dreissena</taxon>
    </lineage>
</organism>
<evidence type="ECO:0000256" key="2">
    <source>
        <dbReference type="ARBA" id="ARBA00022670"/>
    </source>
</evidence>
<feature type="domain" description="Ubiquitin-like protease family profile" evidence="4">
    <location>
        <begin position="4"/>
        <end position="100"/>
    </location>
</feature>
<protein>
    <recommendedName>
        <fullName evidence="4">Ubiquitin-like protease family profile domain-containing protein</fullName>
    </recommendedName>
</protein>
<sequence>MDFEKKLIFYYNPVAEAESSEIGSIRLAMCSFIALCSNTPETDVIKQWRSETVKHASQTDSFNCGVYCLMFAEYHLNGRFQEMEGINSHDLSVMRLSVAKKFMSFKEFLLDSCPTCGFTVLETDVKTNTGRLQGQAPNSYKWVDKQTTLEDLRKVERVEKDVFVSEKATDSLPPSNVNTDVTVNRKGLKHTGVYELKSVRM</sequence>
<comment type="caution">
    <text evidence="5">The sequence shown here is derived from an EMBL/GenBank/DDBJ whole genome shotgun (WGS) entry which is preliminary data.</text>
</comment>
<evidence type="ECO:0000256" key="3">
    <source>
        <dbReference type="ARBA" id="ARBA00022801"/>
    </source>
</evidence>
<keyword evidence="3" id="KW-0378">Hydrolase</keyword>
<keyword evidence="6" id="KW-1185">Reference proteome</keyword>
<dbReference type="GO" id="GO:0008234">
    <property type="term" value="F:cysteine-type peptidase activity"/>
    <property type="evidence" value="ECO:0007669"/>
    <property type="project" value="InterPro"/>
</dbReference>
<comment type="similarity">
    <text evidence="1">Belongs to the peptidase C48 family.</text>
</comment>
<evidence type="ECO:0000256" key="1">
    <source>
        <dbReference type="ARBA" id="ARBA00005234"/>
    </source>
</evidence>
<reference evidence="5" key="2">
    <citation type="submission" date="2020-11" db="EMBL/GenBank/DDBJ databases">
        <authorList>
            <person name="McCartney M.A."/>
            <person name="Auch B."/>
            <person name="Kono T."/>
            <person name="Mallez S."/>
            <person name="Becker A."/>
            <person name="Gohl D.M."/>
            <person name="Silverstein K.A.T."/>
            <person name="Koren S."/>
            <person name="Bechman K.B."/>
            <person name="Herman A."/>
            <person name="Abrahante J.E."/>
            <person name="Garbe J."/>
        </authorList>
    </citation>
    <scope>NUCLEOTIDE SEQUENCE</scope>
    <source>
        <strain evidence="5">Duluth1</strain>
        <tissue evidence="5">Whole animal</tissue>
    </source>
</reference>
<proteinExistence type="inferred from homology"/>
<dbReference type="AlphaFoldDB" id="A0A9D4EJM1"/>
<keyword evidence="2" id="KW-0645">Protease</keyword>
<reference evidence="5" key="1">
    <citation type="journal article" date="2019" name="bioRxiv">
        <title>The Genome of the Zebra Mussel, Dreissena polymorpha: A Resource for Invasive Species Research.</title>
        <authorList>
            <person name="McCartney M.A."/>
            <person name="Auch B."/>
            <person name="Kono T."/>
            <person name="Mallez S."/>
            <person name="Zhang Y."/>
            <person name="Obille A."/>
            <person name="Becker A."/>
            <person name="Abrahante J.E."/>
            <person name="Garbe J."/>
            <person name="Badalamenti J.P."/>
            <person name="Herman A."/>
            <person name="Mangelson H."/>
            <person name="Liachko I."/>
            <person name="Sullivan S."/>
            <person name="Sone E.D."/>
            <person name="Koren S."/>
            <person name="Silverstein K.A.T."/>
            <person name="Beckman K.B."/>
            <person name="Gohl D.M."/>
        </authorList>
    </citation>
    <scope>NUCLEOTIDE SEQUENCE</scope>
    <source>
        <strain evidence="5">Duluth1</strain>
        <tissue evidence="5">Whole animal</tissue>
    </source>
</reference>
<dbReference type="GO" id="GO:0006508">
    <property type="term" value="P:proteolysis"/>
    <property type="evidence" value="ECO:0007669"/>
    <property type="project" value="UniProtKB-KW"/>
</dbReference>
<evidence type="ECO:0000313" key="5">
    <source>
        <dbReference type="EMBL" id="KAH3780893.1"/>
    </source>
</evidence>
<dbReference type="InterPro" id="IPR038765">
    <property type="entry name" value="Papain-like_cys_pep_sf"/>
</dbReference>
<evidence type="ECO:0000313" key="6">
    <source>
        <dbReference type="Proteomes" id="UP000828390"/>
    </source>
</evidence>
<dbReference type="EMBL" id="JAIWYP010000008">
    <property type="protein sequence ID" value="KAH3780893.1"/>
    <property type="molecule type" value="Genomic_DNA"/>
</dbReference>
<dbReference type="SUPFAM" id="SSF54001">
    <property type="entry name" value="Cysteine proteinases"/>
    <property type="match status" value="1"/>
</dbReference>